<comment type="caution">
    <text evidence="5">The sequence shown here is derived from an EMBL/GenBank/DDBJ whole genome shotgun (WGS) entry which is preliminary data.</text>
</comment>
<feature type="domain" description="FeoB-type G" evidence="2">
    <location>
        <begin position="251"/>
        <end position="308"/>
    </location>
</feature>
<feature type="domain" description="NOG1 N-terminal helical" evidence="4">
    <location>
        <begin position="79"/>
        <end position="246"/>
    </location>
</feature>
<dbReference type="Pfam" id="PF06858">
    <property type="entry name" value="NOG1"/>
    <property type="match status" value="1"/>
</dbReference>
<dbReference type="PANTHER" id="PTHR45759">
    <property type="entry name" value="NUCLEOLAR GTP-BINDING PROTEIN 1"/>
    <property type="match status" value="1"/>
</dbReference>
<evidence type="ECO:0000313" key="6">
    <source>
        <dbReference type="Proteomes" id="UP000734854"/>
    </source>
</evidence>
<evidence type="ECO:0000259" key="2">
    <source>
        <dbReference type="Pfam" id="PF02421"/>
    </source>
</evidence>
<evidence type="ECO:0000313" key="5">
    <source>
        <dbReference type="EMBL" id="KAG6481039.1"/>
    </source>
</evidence>
<reference evidence="5 6" key="1">
    <citation type="submission" date="2020-08" db="EMBL/GenBank/DDBJ databases">
        <title>Plant Genome Project.</title>
        <authorList>
            <person name="Zhang R.-G."/>
        </authorList>
    </citation>
    <scope>NUCLEOTIDE SEQUENCE [LARGE SCALE GENOMIC DNA]</scope>
    <source>
        <tissue evidence="5">Rhizome</tissue>
    </source>
</reference>
<dbReference type="InterPro" id="IPR041623">
    <property type="entry name" value="NOG1_N"/>
</dbReference>
<name>A0A8J5KH19_ZINOF</name>
<dbReference type="AlphaFoldDB" id="A0A8J5KH19"/>
<dbReference type="PRINTS" id="PR00326">
    <property type="entry name" value="GTP1OBG"/>
</dbReference>
<dbReference type="CDD" id="cd01897">
    <property type="entry name" value="NOG"/>
    <property type="match status" value="1"/>
</dbReference>
<keyword evidence="1" id="KW-0547">Nucleotide-binding</keyword>
<dbReference type="Gene3D" id="1.20.120.1190">
    <property type="match status" value="1"/>
</dbReference>
<dbReference type="GO" id="GO:0005525">
    <property type="term" value="F:GTP binding"/>
    <property type="evidence" value="ECO:0007669"/>
    <property type="project" value="UniProtKB-KW"/>
</dbReference>
<dbReference type="EMBL" id="JACMSC010000016">
    <property type="protein sequence ID" value="KAG6481039.1"/>
    <property type="molecule type" value="Genomic_DNA"/>
</dbReference>
<gene>
    <name evidence="5" type="ORF">ZIOFF_057630</name>
</gene>
<dbReference type="InterPro" id="IPR010674">
    <property type="entry name" value="NOG1_Rossman_fold_dom"/>
</dbReference>
<evidence type="ECO:0000259" key="4">
    <source>
        <dbReference type="Pfam" id="PF17835"/>
    </source>
</evidence>
<evidence type="ECO:0000256" key="1">
    <source>
        <dbReference type="ARBA" id="ARBA00023134"/>
    </source>
</evidence>
<dbReference type="SUPFAM" id="SSF52540">
    <property type="entry name" value="P-loop containing nucleoside triphosphate hydrolases"/>
    <property type="match status" value="1"/>
</dbReference>
<feature type="domain" description="Nucleolar GTP-binding protein 1 Rossman-fold" evidence="3">
    <location>
        <begin position="316"/>
        <end position="373"/>
    </location>
</feature>
<evidence type="ECO:0000259" key="3">
    <source>
        <dbReference type="Pfam" id="PF06858"/>
    </source>
</evidence>
<dbReference type="Pfam" id="PF17835">
    <property type="entry name" value="NOG1_N"/>
    <property type="match status" value="1"/>
</dbReference>
<dbReference type="Gene3D" id="3.40.50.300">
    <property type="entry name" value="P-loop containing nucleotide triphosphate hydrolases"/>
    <property type="match status" value="1"/>
</dbReference>
<evidence type="ECO:0008006" key="7">
    <source>
        <dbReference type="Google" id="ProtNLM"/>
    </source>
</evidence>
<accession>A0A8J5KH19</accession>
<dbReference type="InterPro" id="IPR027417">
    <property type="entry name" value="P-loop_NTPase"/>
</dbReference>
<keyword evidence="1" id="KW-0342">GTP-binding</keyword>
<proteinExistence type="predicted"/>
<dbReference type="InterPro" id="IPR030389">
    <property type="entry name" value="G_FEOB_dom"/>
</dbReference>
<sequence>MNSGRAFGLLQQWRVPSGKLLWGRIGRRSSPSSHKGFGVRRMFSASCPGFANKNPMRSTEDGNIIMVEPSLKDKTTGAFQKLPMVMPSMNILSSAQRKARNISPTKGNASCDFLLGIQNIAKRERNRGAKQLDALMKELAVPLRQYTETFPDKRHLHPYERSLIELTFGQGNYEKVLERVDCLRKKLVSVGKQHASLCAQSTTKREAEERLNEGLKKLEEAFQVGKTAIDDLLNVAKTLRAMPVVDLQTPTLCLVGSPNVGKSSLVRILSTGKPEVCNYPFTTRGILMGHIMLNYERFQVTDTPGLLTRHDDERNNIERLTLSVLSYLPTAVLYVHDLSGECGTSPNNQLVTYKEMRERFKDHLWLDVVSKCDLLQESPACILPDDEFARYKRCGPDGAIHVSIMSNQGVDELKARVHDLLLSQMARISSTPAG</sequence>
<protein>
    <recommendedName>
        <fullName evidence="7">Nucleolar GTP-binding protein 1</fullName>
    </recommendedName>
</protein>
<dbReference type="Pfam" id="PF02421">
    <property type="entry name" value="FeoB_N"/>
    <property type="match status" value="1"/>
</dbReference>
<organism evidence="5 6">
    <name type="scientific">Zingiber officinale</name>
    <name type="common">Ginger</name>
    <name type="synonym">Amomum zingiber</name>
    <dbReference type="NCBI Taxonomy" id="94328"/>
    <lineage>
        <taxon>Eukaryota</taxon>
        <taxon>Viridiplantae</taxon>
        <taxon>Streptophyta</taxon>
        <taxon>Embryophyta</taxon>
        <taxon>Tracheophyta</taxon>
        <taxon>Spermatophyta</taxon>
        <taxon>Magnoliopsida</taxon>
        <taxon>Liliopsida</taxon>
        <taxon>Zingiberales</taxon>
        <taxon>Zingiberaceae</taxon>
        <taxon>Zingiber</taxon>
    </lineage>
</organism>
<dbReference type="InterPro" id="IPR006073">
    <property type="entry name" value="GTP-bd"/>
</dbReference>
<dbReference type="Proteomes" id="UP000734854">
    <property type="component" value="Unassembled WGS sequence"/>
</dbReference>
<keyword evidence="6" id="KW-1185">Reference proteome</keyword>